<dbReference type="Proteomes" id="UP000276178">
    <property type="component" value="Unassembled WGS sequence"/>
</dbReference>
<dbReference type="RefSeq" id="WP_005828764.1">
    <property type="nucleotide sequence ID" value="NZ_BJOD01000022.1"/>
</dbReference>
<dbReference type="Proteomes" id="UP000317180">
    <property type="component" value="Unassembled WGS sequence"/>
</dbReference>
<protein>
    <recommendedName>
        <fullName evidence="5">DUF3139 domain-containing protein</fullName>
    </recommendedName>
</protein>
<dbReference type="EMBL" id="BJOD01000022">
    <property type="protein sequence ID" value="GED26325.1"/>
    <property type="molecule type" value="Genomic_DNA"/>
</dbReference>
<accession>A0A3M8AZX7</accession>
<evidence type="ECO:0000313" key="1">
    <source>
        <dbReference type="EMBL" id="GED26325.1"/>
    </source>
</evidence>
<dbReference type="EMBL" id="RHHN01000027">
    <property type="protein sequence ID" value="RNB56728.1"/>
    <property type="molecule type" value="Genomic_DNA"/>
</dbReference>
<dbReference type="OrthoDB" id="9978320at2"/>
<reference evidence="2 3" key="1">
    <citation type="submission" date="2018-10" db="EMBL/GenBank/DDBJ databases">
        <title>Phylogenomics of Brevibacillus.</title>
        <authorList>
            <person name="Dunlap C."/>
        </authorList>
    </citation>
    <scope>NUCLEOTIDE SEQUENCE [LARGE SCALE GENOMIC DNA]</scope>
    <source>
        <strain evidence="2 3">NRRL NRS 1219</strain>
    </source>
</reference>
<reference evidence="1 4" key="2">
    <citation type="submission" date="2019-06" db="EMBL/GenBank/DDBJ databases">
        <title>Whole genome shotgun sequence of Brevibacillus agri NBRC 15538.</title>
        <authorList>
            <person name="Hosoyama A."/>
            <person name="Uohara A."/>
            <person name="Ohji S."/>
            <person name="Ichikawa N."/>
        </authorList>
    </citation>
    <scope>NUCLEOTIDE SEQUENCE [LARGE SCALE GENOMIC DNA]</scope>
    <source>
        <strain evidence="1 4">NBRC 15538</strain>
    </source>
</reference>
<dbReference type="AlphaFoldDB" id="A0A3M8AZX7"/>
<dbReference type="GeneID" id="82811521"/>
<organism evidence="2 3">
    <name type="scientific">Brevibacillus agri</name>
    <dbReference type="NCBI Taxonomy" id="51101"/>
    <lineage>
        <taxon>Bacteria</taxon>
        <taxon>Bacillati</taxon>
        <taxon>Bacillota</taxon>
        <taxon>Bacilli</taxon>
        <taxon>Bacillales</taxon>
        <taxon>Paenibacillaceae</taxon>
        <taxon>Brevibacillus</taxon>
    </lineage>
</organism>
<evidence type="ECO:0000313" key="4">
    <source>
        <dbReference type="Proteomes" id="UP000317180"/>
    </source>
</evidence>
<sequence>MLKRIIKIVGVLLILAVLVSGCSEFFGTINGRIAANKHAIEYISKKYNVPIEQLGADIPSYRYGQRLYVTGINDKQEQKKYTVYVRMWGEGEVMNIYEE</sequence>
<keyword evidence="4" id="KW-1185">Reference proteome</keyword>
<proteinExistence type="predicted"/>
<comment type="caution">
    <text evidence="2">The sequence shown here is derived from an EMBL/GenBank/DDBJ whole genome shotgun (WGS) entry which is preliminary data.</text>
</comment>
<gene>
    <name evidence="1" type="ORF">BAG01nite_24270</name>
    <name evidence="2" type="ORF">EB820_08730</name>
</gene>
<dbReference type="PROSITE" id="PS51257">
    <property type="entry name" value="PROKAR_LIPOPROTEIN"/>
    <property type="match status" value="1"/>
</dbReference>
<name>A0A3M8AZX7_9BACL</name>
<evidence type="ECO:0008006" key="5">
    <source>
        <dbReference type="Google" id="ProtNLM"/>
    </source>
</evidence>
<evidence type="ECO:0000313" key="2">
    <source>
        <dbReference type="EMBL" id="RNB56728.1"/>
    </source>
</evidence>
<evidence type="ECO:0000313" key="3">
    <source>
        <dbReference type="Proteomes" id="UP000276178"/>
    </source>
</evidence>